<evidence type="ECO:0000313" key="2">
    <source>
        <dbReference type="Proteomes" id="UP000094669"/>
    </source>
</evidence>
<dbReference type="EMBL" id="MCRM02000005">
    <property type="protein sequence ID" value="PNV75853.1"/>
    <property type="molecule type" value="Genomic_DNA"/>
</dbReference>
<dbReference type="Proteomes" id="UP000094669">
    <property type="component" value="Unassembled WGS sequence"/>
</dbReference>
<gene>
    <name evidence="1" type="ORF">BES34_006520</name>
</gene>
<keyword evidence="2" id="KW-1185">Reference proteome</keyword>
<accession>A0ABX4YKN8</accession>
<evidence type="ECO:0000313" key="1">
    <source>
        <dbReference type="EMBL" id="PNV75853.1"/>
    </source>
</evidence>
<name>A0ABX4YKN8_9LEPT</name>
<organism evidence="1 2">
    <name type="scientific">Leptospira inadai serovar Lyme</name>
    <dbReference type="NCBI Taxonomy" id="293084"/>
    <lineage>
        <taxon>Bacteria</taxon>
        <taxon>Pseudomonadati</taxon>
        <taxon>Spirochaetota</taxon>
        <taxon>Spirochaetia</taxon>
        <taxon>Leptospirales</taxon>
        <taxon>Leptospiraceae</taxon>
        <taxon>Leptospira</taxon>
    </lineage>
</organism>
<reference evidence="1" key="1">
    <citation type="submission" date="2018-01" db="EMBL/GenBank/DDBJ databases">
        <title>Genomic characterization of Leptospira inadai serogroup Lyme isolated from captured rat in Brazil and comparative analysis with human reference strain.</title>
        <authorList>
            <person name="Moreno L.Z."/>
            <person name="Loureiro A.P."/>
            <person name="Miraglia F."/>
            <person name="Kremer F.S."/>
            <person name="Eslabao M.R."/>
            <person name="Dellagostin O.A."/>
            <person name="Lilenbaum W."/>
            <person name="Moreno A.M."/>
        </authorList>
    </citation>
    <scope>NUCLEOTIDE SEQUENCE [LARGE SCALE GENOMIC DNA]</scope>
    <source>
        <strain evidence="1">M34/99</strain>
    </source>
</reference>
<sequence length="73" mass="8157">MHINARCRGLTTEDGCVRFAHARQKLLDIGKVTEVEEISTVTQEAVSRTWKPCLPMFCPPSSVICPLKDFGHT</sequence>
<proteinExistence type="predicted"/>
<comment type="caution">
    <text evidence="1">The sequence shown here is derived from an EMBL/GenBank/DDBJ whole genome shotgun (WGS) entry which is preliminary data.</text>
</comment>
<protein>
    <submittedName>
        <fullName evidence="1">Uncharacterized protein</fullName>
    </submittedName>
</protein>